<dbReference type="EMBL" id="DF974701">
    <property type="protein sequence ID" value="GAU50165.1"/>
    <property type="molecule type" value="Genomic_DNA"/>
</dbReference>
<dbReference type="InterPro" id="IPR043502">
    <property type="entry name" value="DNA/RNA_pol_sf"/>
</dbReference>
<protein>
    <recommendedName>
        <fullName evidence="2">Reverse transcriptase domain-containing protein</fullName>
    </recommendedName>
</protein>
<proteinExistence type="predicted"/>
<evidence type="ECO:0000256" key="1">
    <source>
        <dbReference type="SAM" id="MobiDB-lite"/>
    </source>
</evidence>
<accession>A0A2Z6PIS4</accession>
<dbReference type="SMART" id="SM00360">
    <property type="entry name" value="RRM"/>
    <property type="match status" value="1"/>
</dbReference>
<sequence length="1888" mass="212349">MRERGRSRARTSSHGHLAGVLVDRSASHEGRTQWAGRVPSRVPETGREGDWQDVMPRRRKATRLVERSQDRQRLIHRQEGKRAWSTGRGFSWDGYRYDGRHRQASQVRAPSRVQLRRRNGCVAATSLARSTGIDTGFTHQAAAGVKVQLRQREGNYGGDSKSRKLRFVTFYFTNFPEHIRHFHLRKALEVCGIMENVVVPTKYNVHGKRYGFVRYSNVRDVIQLLKAVNDISFGQYRLWANVASFDKEYARLRELGKMEGRDNGRAMSSYEGEKKRSAEGGTRGTGEGVKIVRTGHREGDGLRRGVGEMRAEEGEGEGIQVGKVMVPMGSGKRKQGEGEDGDGHDGGVAREVRTGGGMKENREVGGASTKLVRKFMSNCEDVKWARKGVVATVMNGEVISVVQQRIEDAGFTNLVITPMGADKVFIYCTSELDIMCTINGARQFFNFFFSAFVRWDKEILPFQRGAWVRLYGVPLHAWSEVFFKLCVLDCGRYLRTDSVSLDRDRFDFARVLIATHSLEVLNDTVTVLVDGMMCDIKIIEEWGLNIGEDACLFEEDKEEVATVSEHLPDLGDRDHRDTVNALIENITGELEKEEGEMSKVKSGDGETDFGPPCPVGNGDTVMNPFTTARQCITVHHEMPVAEESGRSQELLGCGVRDDSCRIAVDSNSTLNLGKRHVSCPPGGGRSCNSGPWSLEWLTDRTHGEAGIIFSAKTNIGRNYRLPQESKDKLTKLPRKKKAGGVLRHTVSSLKKVARLPCKDRADVIKILKKEVRKRSGRQTVRKSVDVENQVNSNSGASSGSVNRDWEHWVALHGSEEVAAEDERGIGMAIGVKFSGNANRFQVLSQGRQGRKKSRVVGDGEGLGGLEKRKEVRKLIGDTKPFIVCLQETKMGVCDDFFCASLWGSSPHAYSFRPSAGASGGLLVLWDTEEVEVWSSASFNHVVQLHGRFIKSDEEFYLFNVYAPCDVNAKQALWDSLSGKFQQLLGKKVCVCGDFNAVRCAEERRSVRQGMRFLDCGPFNQFIEDNGLVDLPLYGRRYTWFKGDGRSMSRLDRFLLSEEWCLAWPNGTQVAKLRGLSDHCPLLLSIDEENWGPRPLRMLKCWHDVPGFRQFVIEKWNSLQVDGWGGFVLKEKLKLIKLALKEWHCTHARNLPGRINDLKSRLSELDNKGEEGELTEEELAEFHIVSSDIHSLSRVSTSISWQQSRLLWLREGDANSKYFHSVLAGRRRQNALSTVMVDGERVEGVIHVRQAVFNHFSSHFRACTMDRPTVEDLEFSTLSWAEGGSLVKPFSGDEVKAAIWDCDSYKSPGPDGINFGFLKEFWAEMKDDIMRFITEFHRNGKLSKGINSTFITLIPKVDSPQKLNDFRQISLVGSLYKILAKVLANRLRLVIGSVISETQTAFVKDRQILDGILIANEVVDEARKTHKELLLFKVDFEKAYDSVDWGYLDTVMRKMSFPTLWRKWMSECVCTATASVLVNGSPTEEFTLERGLRQGDPLSPFLFLLAAEGLNVMLRAMVQSNLFTGYQVGSTNSTVVSHLQFADDTLLLGVKSWANVRALRTVLVLFEKVSGLKVNFHKSMLVGVNIVGGGWFAESVERRVGNGNDTLFWSDPWLGGIPLCVRYRCLFDLAVNQSISVADMCALGWREGGAGWQWRRQLWGWEEEMLAECTGVLYDIVLQTNISDSWMWRPDIGGGYSVRGAYSILTAPVDGLTVGASDLIWHKHVPLKVSVLAWRLFRNRLPTKDNLVTRHIIPFDARFCVNGCGELETVNHVFLACPGISPLWGKVRSWLGGLPVDAEVVHDHFAHFMVSSGGSRSRRSCLQLVWLCCISVIWHERNNRVFKAAGTTIQQMLDKIKLCTYWWLKAHDVHLGINTHMWWSNPLVCLGIN</sequence>
<dbReference type="GO" id="GO:0003824">
    <property type="term" value="F:catalytic activity"/>
    <property type="evidence" value="ECO:0007669"/>
    <property type="project" value="InterPro"/>
</dbReference>
<feature type="region of interest" description="Disordered" evidence="1">
    <location>
        <begin position="1"/>
        <end position="50"/>
    </location>
</feature>
<dbReference type="Pfam" id="PF00078">
    <property type="entry name" value="RVT_1"/>
    <property type="match status" value="1"/>
</dbReference>
<dbReference type="Proteomes" id="UP000242715">
    <property type="component" value="Unassembled WGS sequence"/>
</dbReference>
<dbReference type="InterPro" id="IPR005135">
    <property type="entry name" value="Endo/exonuclease/phosphatase"/>
</dbReference>
<feature type="compositionally biased region" description="Basic and acidic residues" evidence="1">
    <location>
        <begin position="595"/>
        <end position="604"/>
    </location>
</feature>
<dbReference type="CDD" id="cd01650">
    <property type="entry name" value="RT_nLTR_like"/>
    <property type="match status" value="1"/>
</dbReference>
<feature type="compositionally biased region" description="Basic and acidic residues" evidence="1">
    <location>
        <begin position="334"/>
        <end position="348"/>
    </location>
</feature>
<dbReference type="OrthoDB" id="515277at2759"/>
<dbReference type="PROSITE" id="PS50878">
    <property type="entry name" value="RT_POL"/>
    <property type="match status" value="1"/>
</dbReference>
<evidence type="ECO:0000313" key="4">
    <source>
        <dbReference type="Proteomes" id="UP000242715"/>
    </source>
</evidence>
<dbReference type="SUPFAM" id="SSF56219">
    <property type="entry name" value="DNase I-like"/>
    <property type="match status" value="1"/>
</dbReference>
<dbReference type="GO" id="GO:0003723">
    <property type="term" value="F:RNA binding"/>
    <property type="evidence" value="ECO:0007669"/>
    <property type="project" value="InterPro"/>
</dbReference>
<dbReference type="Gene3D" id="3.60.10.10">
    <property type="entry name" value="Endonuclease/exonuclease/phosphatase"/>
    <property type="match status" value="1"/>
</dbReference>
<dbReference type="Gene3D" id="3.30.70.330">
    <property type="match status" value="1"/>
</dbReference>
<feature type="domain" description="Reverse transcriptase" evidence="2">
    <location>
        <begin position="1334"/>
        <end position="1595"/>
    </location>
</feature>
<dbReference type="SUPFAM" id="SSF54928">
    <property type="entry name" value="RNA-binding domain, RBD"/>
    <property type="match status" value="1"/>
</dbReference>
<feature type="region of interest" description="Disordered" evidence="1">
    <location>
        <begin position="261"/>
        <end position="348"/>
    </location>
</feature>
<dbReference type="InterPro" id="IPR026960">
    <property type="entry name" value="RVT-Znf"/>
</dbReference>
<reference evidence="4" key="1">
    <citation type="journal article" date="2017" name="Front. Plant Sci.">
        <title>Climate Clever Clovers: New Paradigm to Reduce the Environmental Footprint of Ruminants by Breeding Low Methanogenic Forages Utilizing Haplotype Variation.</title>
        <authorList>
            <person name="Kaur P."/>
            <person name="Appels R."/>
            <person name="Bayer P.E."/>
            <person name="Keeble-Gagnere G."/>
            <person name="Wang J."/>
            <person name="Hirakawa H."/>
            <person name="Shirasawa K."/>
            <person name="Vercoe P."/>
            <person name="Stefanova K."/>
            <person name="Durmic Z."/>
            <person name="Nichols P."/>
            <person name="Revell C."/>
            <person name="Isobe S.N."/>
            <person name="Edwards D."/>
            <person name="Erskine W."/>
        </authorList>
    </citation>
    <scope>NUCLEOTIDE SEQUENCE [LARGE SCALE GENOMIC DNA]</scope>
    <source>
        <strain evidence="4">cv. Daliak</strain>
    </source>
</reference>
<dbReference type="PANTHER" id="PTHR46890:SF48">
    <property type="entry name" value="RNA-DIRECTED DNA POLYMERASE"/>
    <property type="match status" value="1"/>
</dbReference>
<dbReference type="InterPro" id="IPR012677">
    <property type="entry name" value="Nucleotide-bd_a/b_plait_sf"/>
</dbReference>
<feature type="region of interest" description="Disordered" evidence="1">
    <location>
        <begin position="591"/>
        <end position="618"/>
    </location>
</feature>
<dbReference type="InterPro" id="IPR036691">
    <property type="entry name" value="Endo/exonu/phosph_ase_sf"/>
</dbReference>
<dbReference type="CDD" id="cd00590">
    <property type="entry name" value="RRM_SF"/>
    <property type="match status" value="1"/>
</dbReference>
<evidence type="ECO:0000259" key="2">
    <source>
        <dbReference type="PROSITE" id="PS50878"/>
    </source>
</evidence>
<gene>
    <name evidence="3" type="ORF">TSUD_408680</name>
</gene>
<evidence type="ECO:0000313" key="3">
    <source>
        <dbReference type="EMBL" id="GAU50165.1"/>
    </source>
</evidence>
<dbReference type="Pfam" id="PF00076">
    <property type="entry name" value="RRM_1"/>
    <property type="match status" value="1"/>
</dbReference>
<dbReference type="InterPro" id="IPR000477">
    <property type="entry name" value="RT_dom"/>
</dbReference>
<dbReference type="InterPro" id="IPR000504">
    <property type="entry name" value="RRM_dom"/>
</dbReference>
<dbReference type="InterPro" id="IPR052343">
    <property type="entry name" value="Retrotransposon-Effector_Assoc"/>
</dbReference>
<keyword evidence="4" id="KW-1185">Reference proteome</keyword>
<dbReference type="Pfam" id="PF03372">
    <property type="entry name" value="Exo_endo_phos"/>
    <property type="match status" value="1"/>
</dbReference>
<dbReference type="InterPro" id="IPR035979">
    <property type="entry name" value="RBD_domain_sf"/>
</dbReference>
<dbReference type="SUPFAM" id="SSF56672">
    <property type="entry name" value="DNA/RNA polymerases"/>
    <property type="match status" value="1"/>
</dbReference>
<dbReference type="Pfam" id="PF13966">
    <property type="entry name" value="zf-RVT"/>
    <property type="match status" value="1"/>
</dbReference>
<dbReference type="PANTHER" id="PTHR46890">
    <property type="entry name" value="NON-LTR RETROLELEMENT REVERSE TRANSCRIPTASE-LIKE PROTEIN-RELATED"/>
    <property type="match status" value="1"/>
</dbReference>
<feature type="compositionally biased region" description="Basic and acidic residues" evidence="1">
    <location>
        <begin position="295"/>
        <end position="313"/>
    </location>
</feature>
<organism evidence="3 4">
    <name type="scientific">Trifolium subterraneum</name>
    <name type="common">Subterranean clover</name>
    <dbReference type="NCBI Taxonomy" id="3900"/>
    <lineage>
        <taxon>Eukaryota</taxon>
        <taxon>Viridiplantae</taxon>
        <taxon>Streptophyta</taxon>
        <taxon>Embryophyta</taxon>
        <taxon>Tracheophyta</taxon>
        <taxon>Spermatophyta</taxon>
        <taxon>Magnoliopsida</taxon>
        <taxon>eudicotyledons</taxon>
        <taxon>Gunneridae</taxon>
        <taxon>Pentapetalae</taxon>
        <taxon>rosids</taxon>
        <taxon>fabids</taxon>
        <taxon>Fabales</taxon>
        <taxon>Fabaceae</taxon>
        <taxon>Papilionoideae</taxon>
        <taxon>50 kb inversion clade</taxon>
        <taxon>NPAAA clade</taxon>
        <taxon>Hologalegina</taxon>
        <taxon>IRL clade</taxon>
        <taxon>Trifolieae</taxon>
        <taxon>Trifolium</taxon>
    </lineage>
</organism>
<name>A0A2Z6PIS4_TRISU</name>